<evidence type="ECO:0000313" key="2">
    <source>
        <dbReference type="Proteomes" id="UP001153331"/>
    </source>
</evidence>
<sequence>MASPNGGKLTIYIDCVSPYSWFGFTNAQNFRPQLRAHGIEVNIEPFFLGAARNGVGNPFAPPPKAKEAFGQQDLELTSELLGLKTKRPEVFPISSLFPVRVARYVKDKYPAEKFEKTFLGLVSGYWSKGIDISKPEGLVKALDGVFSAGEMEEVIKNSLTPENKKRVVDTTMGVGAFGAPWIVAVNSKGERRDWFGNDRWNQVFYHLGVPFTPVTILPPGKAKAQL</sequence>
<protein>
    <submittedName>
        <fullName evidence="1">Uncharacterized protein</fullName>
    </submittedName>
</protein>
<keyword evidence="2" id="KW-1185">Reference proteome</keyword>
<accession>A0ACC2INS5</accession>
<evidence type="ECO:0000313" key="1">
    <source>
        <dbReference type="EMBL" id="KAJ8116856.1"/>
    </source>
</evidence>
<dbReference type="Proteomes" id="UP001153331">
    <property type="component" value="Unassembled WGS sequence"/>
</dbReference>
<dbReference type="EMBL" id="JAPHNI010000076">
    <property type="protein sequence ID" value="KAJ8116856.1"/>
    <property type="molecule type" value="Genomic_DNA"/>
</dbReference>
<gene>
    <name evidence="1" type="ORF">OPT61_g1803</name>
</gene>
<reference evidence="1" key="1">
    <citation type="submission" date="2022-11" db="EMBL/GenBank/DDBJ databases">
        <title>Genome Sequence of Boeremia exigua.</title>
        <authorList>
            <person name="Buettner E."/>
        </authorList>
    </citation>
    <scope>NUCLEOTIDE SEQUENCE</scope>
    <source>
        <strain evidence="1">CU02</strain>
    </source>
</reference>
<organism evidence="1 2">
    <name type="scientific">Boeremia exigua</name>
    <dbReference type="NCBI Taxonomy" id="749465"/>
    <lineage>
        <taxon>Eukaryota</taxon>
        <taxon>Fungi</taxon>
        <taxon>Dikarya</taxon>
        <taxon>Ascomycota</taxon>
        <taxon>Pezizomycotina</taxon>
        <taxon>Dothideomycetes</taxon>
        <taxon>Pleosporomycetidae</taxon>
        <taxon>Pleosporales</taxon>
        <taxon>Pleosporineae</taxon>
        <taxon>Didymellaceae</taxon>
        <taxon>Boeremia</taxon>
    </lineage>
</organism>
<proteinExistence type="predicted"/>
<comment type="caution">
    <text evidence="1">The sequence shown here is derived from an EMBL/GenBank/DDBJ whole genome shotgun (WGS) entry which is preliminary data.</text>
</comment>
<name>A0ACC2INS5_9PLEO</name>